<reference evidence="10" key="1">
    <citation type="journal article" date="2015" name="ISME J.">
        <title>Aquifer environment selects for microbial species cohorts in sediment and groundwater.</title>
        <authorList>
            <person name="Hug L.A."/>
            <person name="Thomas B.C."/>
            <person name="Brown C.T."/>
            <person name="Frischkorn K.R."/>
            <person name="Williams K.H."/>
            <person name="Tringe S.G."/>
            <person name="Banfield J.F."/>
        </authorList>
    </citation>
    <scope>NUCLEOTIDE SEQUENCE</scope>
</reference>
<feature type="domain" description="ATP-grasp" evidence="8">
    <location>
        <begin position="79"/>
        <end position="276"/>
    </location>
</feature>
<evidence type="ECO:0000256" key="2">
    <source>
        <dbReference type="ARBA" id="ARBA00013263"/>
    </source>
</evidence>
<dbReference type="SMART" id="SM00878">
    <property type="entry name" value="Biotin_carb_C"/>
    <property type="match status" value="1"/>
</dbReference>
<dbReference type="InterPro" id="IPR005482">
    <property type="entry name" value="Biotin_COase_C"/>
</dbReference>
<sequence length="404" mass="43242">MRLADESICVGPDAPRLSYLNIPAIISAAAVTDSEAIHPGYGFLAENPAFAEVCRACSVTFIGPSPEAIRLMGDKAQARQLAKQTGVPVVPGSELPLKDAEEALAVADAIGYPVIFKAAAGGGGRGMRIVRARAEAGAAFDACQSEAGAAFGSSEVYCEKFVENARHIEVQVLGDRNGIRVHLGERDCSVQRRHQKLIEESPAPALSAEMRAGLHRAALSVAAAVNYASAGTVEFLVDPGGHFYFIEMNTRIQVEHPVTEMVTGIDLIREQIRIAAGEGLGYRQDAVRFDGHAIEVRVNAEDPETFAPSAGRVTAWIPPGGFGVRVDSHLAAPCVVPPFYDSLLAKIIVHGRDRREAIERMRRALAETVVEGVKTSIPFQLRVLGDPLFLEGRFTSVDTARLLG</sequence>
<dbReference type="EC" id="6.3.4.14" evidence="2"/>
<dbReference type="GO" id="GO:0046872">
    <property type="term" value="F:metal ion binding"/>
    <property type="evidence" value="ECO:0007669"/>
    <property type="project" value="InterPro"/>
</dbReference>
<dbReference type="InterPro" id="IPR005479">
    <property type="entry name" value="CPAse_ATP-bd"/>
</dbReference>
<dbReference type="EMBL" id="KT007007">
    <property type="protein sequence ID" value="AKQ03039.1"/>
    <property type="molecule type" value="Genomic_DNA"/>
</dbReference>
<dbReference type="InterPro" id="IPR005481">
    <property type="entry name" value="BC-like_N"/>
</dbReference>
<evidence type="ECO:0000256" key="1">
    <source>
        <dbReference type="ARBA" id="ARBA00003761"/>
    </source>
</evidence>
<dbReference type="AlphaFoldDB" id="A0A0H4TQJ6"/>
<dbReference type="GO" id="GO:0005524">
    <property type="term" value="F:ATP binding"/>
    <property type="evidence" value="ECO:0007669"/>
    <property type="project" value="UniProtKB-UniRule"/>
</dbReference>
<keyword evidence="3 10" id="KW-0436">Ligase</keyword>
<dbReference type="Pfam" id="PF02785">
    <property type="entry name" value="Biotin_carb_C"/>
    <property type="match status" value="1"/>
</dbReference>
<dbReference type="SUPFAM" id="SSF51246">
    <property type="entry name" value="Rudiment single hybrid motif"/>
    <property type="match status" value="1"/>
</dbReference>
<comment type="function">
    <text evidence="1">This protein is a component of the acetyl coenzyme A carboxylase complex; first, biotin carboxylase catalyzes the carboxylation of the carrier protein and then the transcarboxylase transfers the carboxyl group to form malonyl-CoA.</text>
</comment>
<dbReference type="InterPro" id="IPR011764">
    <property type="entry name" value="Biotin_carboxylation_dom"/>
</dbReference>
<dbReference type="InterPro" id="IPR051602">
    <property type="entry name" value="ACC_Biotin_Carboxylase"/>
</dbReference>
<evidence type="ECO:0000259" key="8">
    <source>
        <dbReference type="PROSITE" id="PS50975"/>
    </source>
</evidence>
<dbReference type="SUPFAM" id="SSF56059">
    <property type="entry name" value="Glutathione synthetase ATP-binding domain-like"/>
    <property type="match status" value="1"/>
</dbReference>
<keyword evidence="4 7" id="KW-0547">Nucleotide-binding</keyword>
<proteinExistence type="predicted"/>
<dbReference type="FunFam" id="3.30.1490.20:FF:000018">
    <property type="entry name" value="Biotin carboxylase"/>
    <property type="match status" value="1"/>
</dbReference>
<keyword evidence="5 7" id="KW-0067">ATP-binding</keyword>
<dbReference type="PROSITE" id="PS50979">
    <property type="entry name" value="BC"/>
    <property type="match status" value="1"/>
</dbReference>
<name>A0A0H4TQJ6_9BACT</name>
<dbReference type="PANTHER" id="PTHR48095:SF2">
    <property type="entry name" value="BIOTIN CARBOXYLASE, CHLOROPLASTIC"/>
    <property type="match status" value="1"/>
</dbReference>
<dbReference type="NCBIfam" id="NF006367">
    <property type="entry name" value="PRK08591.1"/>
    <property type="match status" value="1"/>
</dbReference>
<dbReference type="PANTHER" id="PTHR48095">
    <property type="entry name" value="PYRUVATE CARBOXYLASE SUBUNIT A"/>
    <property type="match status" value="1"/>
</dbReference>
<dbReference type="Gene3D" id="3.30.470.20">
    <property type="entry name" value="ATP-grasp fold, B domain"/>
    <property type="match status" value="1"/>
</dbReference>
<organism evidence="10">
    <name type="scientific">uncultured bacterium Rifle_16ft_4_minimus_37862</name>
    <dbReference type="NCBI Taxonomy" id="1665157"/>
    <lineage>
        <taxon>Bacteria</taxon>
        <taxon>environmental samples</taxon>
    </lineage>
</organism>
<evidence type="ECO:0000313" key="10">
    <source>
        <dbReference type="EMBL" id="AKQ03039.1"/>
    </source>
</evidence>
<evidence type="ECO:0000256" key="6">
    <source>
        <dbReference type="ARBA" id="ARBA00048600"/>
    </source>
</evidence>
<gene>
    <name evidence="10" type="primary">accC</name>
</gene>
<dbReference type="GO" id="GO:0004075">
    <property type="term" value="F:biotin carboxylase activity"/>
    <property type="evidence" value="ECO:0007669"/>
    <property type="project" value="UniProtKB-EC"/>
</dbReference>
<evidence type="ECO:0000256" key="4">
    <source>
        <dbReference type="ARBA" id="ARBA00022741"/>
    </source>
</evidence>
<evidence type="ECO:0000259" key="9">
    <source>
        <dbReference type="PROSITE" id="PS50979"/>
    </source>
</evidence>
<dbReference type="PROSITE" id="PS00867">
    <property type="entry name" value="CPSASE_2"/>
    <property type="match status" value="1"/>
</dbReference>
<dbReference type="InterPro" id="IPR016185">
    <property type="entry name" value="PreATP-grasp_dom_sf"/>
</dbReference>
<evidence type="ECO:0000256" key="3">
    <source>
        <dbReference type="ARBA" id="ARBA00022598"/>
    </source>
</evidence>
<evidence type="ECO:0000256" key="5">
    <source>
        <dbReference type="ARBA" id="ARBA00022840"/>
    </source>
</evidence>
<dbReference type="Pfam" id="PF02786">
    <property type="entry name" value="CPSase_L_D2"/>
    <property type="match status" value="1"/>
</dbReference>
<dbReference type="InterPro" id="IPR011054">
    <property type="entry name" value="Rudment_hybrid_motif"/>
</dbReference>
<comment type="catalytic activity">
    <reaction evidence="6">
        <text>N(6)-biotinyl-L-lysyl-[protein] + hydrogencarbonate + ATP = N(6)-carboxybiotinyl-L-lysyl-[protein] + ADP + phosphate + H(+)</text>
        <dbReference type="Rhea" id="RHEA:13501"/>
        <dbReference type="Rhea" id="RHEA-COMP:10505"/>
        <dbReference type="Rhea" id="RHEA-COMP:10506"/>
        <dbReference type="ChEBI" id="CHEBI:15378"/>
        <dbReference type="ChEBI" id="CHEBI:17544"/>
        <dbReference type="ChEBI" id="CHEBI:30616"/>
        <dbReference type="ChEBI" id="CHEBI:43474"/>
        <dbReference type="ChEBI" id="CHEBI:83144"/>
        <dbReference type="ChEBI" id="CHEBI:83145"/>
        <dbReference type="ChEBI" id="CHEBI:456216"/>
        <dbReference type="EC" id="6.3.4.14"/>
    </reaction>
</comment>
<dbReference type="Pfam" id="PF00289">
    <property type="entry name" value="Biotin_carb_N"/>
    <property type="match status" value="1"/>
</dbReference>
<feature type="domain" description="Biotin carboxylation" evidence="9">
    <location>
        <begin position="1"/>
        <end position="404"/>
    </location>
</feature>
<dbReference type="InterPro" id="IPR011761">
    <property type="entry name" value="ATP-grasp"/>
</dbReference>
<dbReference type="PROSITE" id="PS50975">
    <property type="entry name" value="ATP_GRASP"/>
    <property type="match status" value="1"/>
</dbReference>
<dbReference type="SUPFAM" id="SSF52440">
    <property type="entry name" value="PreATP-grasp domain"/>
    <property type="match status" value="1"/>
</dbReference>
<accession>A0A0H4TQJ6</accession>
<evidence type="ECO:0000256" key="7">
    <source>
        <dbReference type="PROSITE-ProRule" id="PRU00409"/>
    </source>
</evidence>
<protein>
    <recommendedName>
        <fullName evidence="2">biotin carboxylase</fullName>
        <ecNumber evidence="2">6.3.4.14</ecNumber>
    </recommendedName>
</protein>